<evidence type="ECO:0000256" key="1">
    <source>
        <dbReference type="SAM" id="Coils"/>
    </source>
</evidence>
<evidence type="ECO:0000313" key="2">
    <source>
        <dbReference type="EMBL" id="VVD02957.1"/>
    </source>
</evidence>
<feature type="coiled-coil region" evidence="1">
    <location>
        <begin position="10"/>
        <end position="72"/>
    </location>
</feature>
<proteinExistence type="predicted"/>
<dbReference type="EMBL" id="FZQP02006477">
    <property type="protein sequence ID" value="VVD02957.1"/>
    <property type="molecule type" value="Genomic_DNA"/>
</dbReference>
<sequence length="125" mass="13842">MTAGTRNATIKELRQKLDATIYELSEANRLNSKLLEERDVSDIEIREINIRLAKLKNELTELHLKNVDLTAERYSLYHVHHICVTVLTVQGAGEAGAAHAGNCLPSLAVEEGVTSSGSLQPHTYY</sequence>
<gene>
    <name evidence="2" type="ORF">LSINAPIS_LOCUS13054</name>
</gene>
<protein>
    <submittedName>
        <fullName evidence="2">Uncharacterized protein</fullName>
    </submittedName>
</protein>
<organism evidence="2 3">
    <name type="scientific">Leptidea sinapis</name>
    <dbReference type="NCBI Taxonomy" id="189913"/>
    <lineage>
        <taxon>Eukaryota</taxon>
        <taxon>Metazoa</taxon>
        <taxon>Ecdysozoa</taxon>
        <taxon>Arthropoda</taxon>
        <taxon>Hexapoda</taxon>
        <taxon>Insecta</taxon>
        <taxon>Pterygota</taxon>
        <taxon>Neoptera</taxon>
        <taxon>Endopterygota</taxon>
        <taxon>Lepidoptera</taxon>
        <taxon>Glossata</taxon>
        <taxon>Ditrysia</taxon>
        <taxon>Papilionoidea</taxon>
        <taxon>Pieridae</taxon>
        <taxon>Dismorphiinae</taxon>
        <taxon>Leptidea</taxon>
    </lineage>
</organism>
<dbReference type="Proteomes" id="UP000324832">
    <property type="component" value="Unassembled WGS sequence"/>
</dbReference>
<dbReference type="AlphaFoldDB" id="A0A5E4QY50"/>
<keyword evidence="3" id="KW-1185">Reference proteome</keyword>
<accession>A0A5E4QY50</accession>
<keyword evidence="1" id="KW-0175">Coiled coil</keyword>
<evidence type="ECO:0000313" key="3">
    <source>
        <dbReference type="Proteomes" id="UP000324832"/>
    </source>
</evidence>
<name>A0A5E4QY50_9NEOP</name>
<reference evidence="2 3" key="1">
    <citation type="submission" date="2017-07" db="EMBL/GenBank/DDBJ databases">
        <authorList>
            <person name="Talla V."/>
            <person name="Backstrom N."/>
        </authorList>
    </citation>
    <scope>NUCLEOTIDE SEQUENCE [LARGE SCALE GENOMIC DNA]</scope>
</reference>